<dbReference type="Proteomes" id="UP000605259">
    <property type="component" value="Unassembled WGS sequence"/>
</dbReference>
<evidence type="ECO:0000259" key="2">
    <source>
        <dbReference type="Pfam" id="PF13130"/>
    </source>
</evidence>
<reference evidence="3" key="1">
    <citation type="journal article" date="2014" name="Int. J. Syst. Evol. Microbiol.">
        <title>Complete genome sequence of Corynebacterium casei LMG S-19264T (=DSM 44701T), isolated from a smear-ripened cheese.</title>
        <authorList>
            <consortium name="US DOE Joint Genome Institute (JGI-PGF)"/>
            <person name="Walter F."/>
            <person name="Albersmeier A."/>
            <person name="Kalinowski J."/>
            <person name="Ruckert C."/>
        </authorList>
    </citation>
    <scope>NUCLEOTIDE SEQUENCE</scope>
    <source>
        <strain evidence="3">CGMCC 1.12698</strain>
    </source>
</reference>
<feature type="domain" description="DUF3952" evidence="2">
    <location>
        <begin position="15"/>
        <end position="116"/>
    </location>
</feature>
<dbReference type="Pfam" id="PF13130">
    <property type="entry name" value="DUF3952"/>
    <property type="match status" value="1"/>
</dbReference>
<dbReference type="EMBL" id="BMFK01000001">
    <property type="protein sequence ID" value="GGE55290.1"/>
    <property type="molecule type" value="Genomic_DNA"/>
</dbReference>
<sequence>MKKRALVILITICILLVGCNIGETKVDYERLIKALDEGDMATVMSTSDDGYAYVEERVNISTREESNDKIYDDLLYQSTEGVINVKEKRMYGTTNQRLKNIIETKIEGKRDKDIKENIIYTTPFIYENGTAKGGNRNIESLLINIGMNRLRGISSIIPKYDTAGGDEPNRISYSLTESEFQTIINDDLKIKYDELNSAKITIYFTNAEDCKGCNMTINDLRISIDYNKENEQGKLLSHTYNIDWIFVDKESNKEVSKEKYSEFEKDYNKSIKE</sequence>
<dbReference type="RefSeq" id="WP_188386599.1">
    <property type="nucleotide sequence ID" value="NZ_BMFK01000001.1"/>
</dbReference>
<organism evidence="3 4">
    <name type="scientific">Priestia taiwanensis</name>
    <dbReference type="NCBI Taxonomy" id="1347902"/>
    <lineage>
        <taxon>Bacteria</taxon>
        <taxon>Bacillati</taxon>
        <taxon>Bacillota</taxon>
        <taxon>Bacilli</taxon>
        <taxon>Bacillales</taxon>
        <taxon>Bacillaceae</taxon>
        <taxon>Priestia</taxon>
    </lineage>
</organism>
<evidence type="ECO:0000313" key="3">
    <source>
        <dbReference type="EMBL" id="GGE55290.1"/>
    </source>
</evidence>
<keyword evidence="4" id="KW-1185">Reference proteome</keyword>
<proteinExistence type="predicted"/>
<evidence type="ECO:0000256" key="1">
    <source>
        <dbReference type="SAM" id="MobiDB-lite"/>
    </source>
</evidence>
<name>A0A917AK65_9BACI</name>
<protein>
    <recommendedName>
        <fullName evidence="2">DUF3952 domain-containing protein</fullName>
    </recommendedName>
</protein>
<dbReference type="AlphaFoldDB" id="A0A917AK65"/>
<evidence type="ECO:0000313" key="4">
    <source>
        <dbReference type="Proteomes" id="UP000605259"/>
    </source>
</evidence>
<comment type="caution">
    <text evidence="3">The sequence shown here is derived from an EMBL/GenBank/DDBJ whole genome shotgun (WGS) entry which is preliminary data.</text>
</comment>
<dbReference type="InterPro" id="IPR025019">
    <property type="entry name" value="DUF3952"/>
</dbReference>
<gene>
    <name evidence="3" type="ORF">GCM10007140_02040</name>
</gene>
<accession>A0A917AK65</accession>
<dbReference type="PROSITE" id="PS51257">
    <property type="entry name" value="PROKAR_LIPOPROTEIN"/>
    <property type="match status" value="1"/>
</dbReference>
<reference evidence="3" key="2">
    <citation type="submission" date="2020-09" db="EMBL/GenBank/DDBJ databases">
        <authorList>
            <person name="Sun Q."/>
            <person name="Zhou Y."/>
        </authorList>
    </citation>
    <scope>NUCLEOTIDE SEQUENCE</scope>
    <source>
        <strain evidence="3">CGMCC 1.12698</strain>
    </source>
</reference>
<feature type="region of interest" description="Disordered" evidence="1">
    <location>
        <begin position="253"/>
        <end position="273"/>
    </location>
</feature>